<protein>
    <submittedName>
        <fullName evidence="2">Uncharacterized protein</fullName>
    </submittedName>
</protein>
<dbReference type="EMBL" id="JADDUC020000027">
    <property type="protein sequence ID" value="KAI1231123.1"/>
    <property type="molecule type" value="Genomic_DNA"/>
</dbReference>
<feature type="non-terminal residue" evidence="2">
    <location>
        <position position="1"/>
    </location>
</feature>
<evidence type="ECO:0000313" key="2">
    <source>
        <dbReference type="EMBL" id="KAG0115235.1"/>
    </source>
</evidence>
<proteinExistence type="predicted"/>
<feature type="compositionally biased region" description="Basic residues" evidence="1">
    <location>
        <begin position="16"/>
        <end position="29"/>
    </location>
</feature>
<comment type="caution">
    <text evidence="2">The sequence shown here is derived from an EMBL/GenBank/DDBJ whole genome shotgun (WGS) entry which is preliminary data.</text>
</comment>
<sequence length="144" mass="16790">MRSQLLQSQSPNLKKQLQRRARRRPRGRREKLMLARRETTPQKMEMPKQTRHRKLKVLLKPRWVCAVVRQRADVNVSTLTLNFALYKCELRLLTSSILFGRSNSILLPSLSPATGGLNKEGKWTEFSECIHFNHLITKGARKPM</sequence>
<name>A0A835NIG9_9PASS</name>
<organism evidence="2">
    <name type="scientific">Lamprotornis superbus</name>
    <dbReference type="NCBI Taxonomy" id="245042"/>
    <lineage>
        <taxon>Eukaryota</taxon>
        <taxon>Metazoa</taxon>
        <taxon>Chordata</taxon>
        <taxon>Craniata</taxon>
        <taxon>Vertebrata</taxon>
        <taxon>Euteleostomi</taxon>
        <taxon>Archelosauria</taxon>
        <taxon>Archosauria</taxon>
        <taxon>Dinosauria</taxon>
        <taxon>Saurischia</taxon>
        <taxon>Theropoda</taxon>
        <taxon>Coelurosauria</taxon>
        <taxon>Aves</taxon>
        <taxon>Neognathae</taxon>
        <taxon>Neoaves</taxon>
        <taxon>Telluraves</taxon>
        <taxon>Australaves</taxon>
        <taxon>Passeriformes</taxon>
        <taxon>Sturnidae</taxon>
        <taxon>Lamprotornis</taxon>
    </lineage>
</organism>
<evidence type="ECO:0000313" key="4">
    <source>
        <dbReference type="Proteomes" id="UP000618051"/>
    </source>
</evidence>
<accession>A0A835NIG9</accession>
<evidence type="ECO:0000313" key="3">
    <source>
        <dbReference type="EMBL" id="KAI1231123.1"/>
    </source>
</evidence>
<reference evidence="3 4" key="2">
    <citation type="journal article" date="2021" name="J. Hered.">
        <title>Feather Gene Expression Elucidates the Developmental Basis of Plumage Iridescence in African Starlings.</title>
        <authorList>
            <person name="Rubenstein D.R."/>
            <person name="Corvelo A."/>
            <person name="MacManes M.D."/>
            <person name="Maia R."/>
            <person name="Narzisi G."/>
            <person name="Rousaki A."/>
            <person name="Vandenabeele P."/>
            <person name="Shawkey M.D."/>
            <person name="Solomon J."/>
        </authorList>
    </citation>
    <scope>NUCLEOTIDE SEQUENCE [LARGE SCALE GENOMIC DNA]</scope>
    <source>
        <strain evidence="3">SS15</strain>
    </source>
</reference>
<reference evidence="2" key="1">
    <citation type="submission" date="2020-10" db="EMBL/GenBank/DDBJ databases">
        <title>Feather gene expression reveals the developmental basis of iridescence in African starlings.</title>
        <authorList>
            <person name="Rubenstein D.R."/>
        </authorList>
    </citation>
    <scope>NUCLEOTIDE SEQUENCE</scope>
    <source>
        <strain evidence="2">SS15</strain>
        <tissue evidence="2">Liver</tissue>
    </source>
</reference>
<reference evidence="3" key="3">
    <citation type="submission" date="2022-01" db="EMBL/GenBank/DDBJ databases">
        <authorList>
            <person name="Rubenstein D.R."/>
        </authorList>
    </citation>
    <scope>NUCLEOTIDE SEQUENCE</scope>
    <source>
        <strain evidence="3">SS15</strain>
        <tissue evidence="3">Liver</tissue>
    </source>
</reference>
<keyword evidence="4" id="KW-1185">Reference proteome</keyword>
<feature type="compositionally biased region" description="Polar residues" evidence="1">
    <location>
        <begin position="1"/>
        <end position="15"/>
    </location>
</feature>
<dbReference type="OrthoDB" id="9634801at2759"/>
<dbReference type="AlphaFoldDB" id="A0A835NIG9"/>
<feature type="region of interest" description="Disordered" evidence="1">
    <location>
        <begin position="1"/>
        <end position="30"/>
    </location>
</feature>
<gene>
    <name evidence="3" type="ORF">IHE44_0008056</name>
    <name evidence="2" type="ORF">IHE44_006545</name>
</gene>
<evidence type="ECO:0000256" key="1">
    <source>
        <dbReference type="SAM" id="MobiDB-lite"/>
    </source>
</evidence>
<dbReference type="EMBL" id="JADDUC010000236">
    <property type="protein sequence ID" value="KAG0115235.1"/>
    <property type="molecule type" value="Genomic_DNA"/>
</dbReference>
<dbReference type="Proteomes" id="UP000618051">
    <property type="component" value="Unassembled WGS sequence"/>
</dbReference>